<feature type="transmembrane region" description="Helical" evidence="18">
    <location>
        <begin position="241"/>
        <end position="263"/>
    </location>
</feature>
<name>K7YZC8_BIBXA</name>
<accession>K7YZC8</accession>
<gene>
    <name evidence="20" type="primary">nad2</name>
</gene>
<evidence type="ECO:0000256" key="5">
    <source>
        <dbReference type="ARBA" id="ARBA00021008"/>
    </source>
</evidence>
<feature type="transmembrane region" description="Helical" evidence="18">
    <location>
        <begin position="180"/>
        <end position="203"/>
    </location>
</feature>
<feature type="non-terminal residue" evidence="20">
    <location>
        <position position="346"/>
    </location>
</feature>
<evidence type="ECO:0000256" key="13">
    <source>
        <dbReference type="ARBA" id="ARBA00023027"/>
    </source>
</evidence>
<dbReference type="InterPro" id="IPR001750">
    <property type="entry name" value="ND/Mrp_TM"/>
</dbReference>
<keyword evidence="11 18" id="KW-0249">Electron transport</keyword>
<evidence type="ECO:0000256" key="17">
    <source>
        <dbReference type="ARBA" id="ARBA00049551"/>
    </source>
</evidence>
<comment type="function">
    <text evidence="18">Core subunit of the mitochondrial membrane respiratory chain NADH dehydrogenase (Complex I) which catalyzes electron transfer from NADH through the respiratory chain, using ubiquinone as an electron acceptor. Essential for the catalytic activity and assembly of complex I.</text>
</comment>
<dbReference type="AlphaFoldDB" id="K7YZC8"/>
<comment type="catalytic activity">
    <reaction evidence="17 18">
        <text>a ubiquinone + NADH + 5 H(+)(in) = a ubiquinol + NAD(+) + 4 H(+)(out)</text>
        <dbReference type="Rhea" id="RHEA:29091"/>
        <dbReference type="Rhea" id="RHEA-COMP:9565"/>
        <dbReference type="Rhea" id="RHEA-COMP:9566"/>
        <dbReference type="ChEBI" id="CHEBI:15378"/>
        <dbReference type="ChEBI" id="CHEBI:16389"/>
        <dbReference type="ChEBI" id="CHEBI:17976"/>
        <dbReference type="ChEBI" id="CHEBI:57540"/>
        <dbReference type="ChEBI" id="CHEBI:57945"/>
        <dbReference type="EC" id="7.1.1.2"/>
    </reaction>
</comment>
<keyword evidence="12 18" id="KW-1133">Transmembrane helix</keyword>
<geneLocation type="mitochondrion" evidence="20"/>
<proteinExistence type="inferred from homology"/>
<comment type="subcellular location">
    <subcellularLocation>
        <location evidence="2 18">Mitochondrion inner membrane</location>
        <topology evidence="2 18">Multi-pass membrane protein</topology>
    </subcellularLocation>
</comment>
<feature type="transmembrane region" description="Helical" evidence="18">
    <location>
        <begin position="58"/>
        <end position="82"/>
    </location>
</feature>
<reference evidence="20" key="2">
    <citation type="journal article" date="2013" name="Syst. Entomol.">
        <title>Shaking the Diptera tree of life: performance analysis of nuclear and mitochondrial sequence data partitions.</title>
        <authorList>
            <person name="Caravas J."/>
            <person name="Friedrich M."/>
        </authorList>
    </citation>
    <scope>NUCLEOTIDE SEQUENCE</scope>
</reference>
<keyword evidence="7 18" id="KW-0679">Respiratory chain</keyword>
<evidence type="ECO:0000256" key="15">
    <source>
        <dbReference type="ARBA" id="ARBA00023128"/>
    </source>
</evidence>
<feature type="transmembrane region" description="Helical" evidence="18">
    <location>
        <begin position="154"/>
        <end position="173"/>
    </location>
</feature>
<keyword evidence="10 18" id="KW-1278">Translocase</keyword>
<evidence type="ECO:0000256" key="9">
    <source>
        <dbReference type="ARBA" id="ARBA00022792"/>
    </source>
</evidence>
<feature type="transmembrane region" description="Helical" evidence="18">
    <location>
        <begin position="209"/>
        <end position="229"/>
    </location>
</feature>
<evidence type="ECO:0000256" key="14">
    <source>
        <dbReference type="ARBA" id="ARBA00023075"/>
    </source>
</evidence>
<evidence type="ECO:0000256" key="11">
    <source>
        <dbReference type="ARBA" id="ARBA00022982"/>
    </source>
</evidence>
<keyword evidence="13 18" id="KW-0520">NAD</keyword>
<dbReference type="InterPro" id="IPR050175">
    <property type="entry name" value="Complex_I_Subunit_2"/>
</dbReference>
<comment type="similarity">
    <text evidence="3 18">Belongs to the complex I subunit 2 family.</text>
</comment>
<dbReference type="PANTHER" id="PTHR46552">
    <property type="entry name" value="NADH-UBIQUINONE OXIDOREDUCTASE CHAIN 2"/>
    <property type="match status" value="1"/>
</dbReference>
<evidence type="ECO:0000256" key="2">
    <source>
        <dbReference type="ARBA" id="ARBA00004448"/>
    </source>
</evidence>
<dbReference type="GO" id="GO:0006120">
    <property type="term" value="P:mitochondrial electron transport, NADH to ubiquinone"/>
    <property type="evidence" value="ECO:0007669"/>
    <property type="project" value="InterPro"/>
</dbReference>
<dbReference type="EMBL" id="KC177561">
    <property type="protein sequence ID" value="AFY05043.1"/>
    <property type="molecule type" value="Genomic_DNA"/>
</dbReference>
<evidence type="ECO:0000256" key="4">
    <source>
        <dbReference type="ARBA" id="ARBA00012944"/>
    </source>
</evidence>
<sequence>IKWSTYKLFFIFFLLISTLISISSNSWFSAWMGLEINLLSFIPLMINSKNQLSTESSLKYFLTQALASSLLLYFIMFLYFSMNFMYTIEFFKTYKSIFITIPLMIKIGVAPFHFWFPTVMEGLSWSNSFILMTWQKIAPMILLFETIQFNNLSFYMYSFILMSIISGSLGGLNQTSLRKIMAFSSINHMGWMLFALIYSKFIWLTYFTLYTFLTFSIIMIFYYLNLFYINQMYMIFINKPLLKVFFMINFLSLGGLPPFLGFAPKFIIVEAMMYLNYYFLLSIFIILNLITLYFYLRISFSAFLIKYPNNYWNKSYLLSNYMLFLTSLLTFLSIEGMINFYMFFYK</sequence>
<dbReference type="GO" id="GO:0008137">
    <property type="term" value="F:NADH dehydrogenase (ubiquinone) activity"/>
    <property type="evidence" value="ECO:0007669"/>
    <property type="project" value="UniProtKB-EC"/>
</dbReference>
<dbReference type="GO" id="GO:0005743">
    <property type="term" value="C:mitochondrial inner membrane"/>
    <property type="evidence" value="ECO:0007669"/>
    <property type="project" value="UniProtKB-SubCell"/>
</dbReference>
<evidence type="ECO:0000313" key="20">
    <source>
        <dbReference type="EMBL" id="AFY05043.1"/>
    </source>
</evidence>
<evidence type="ECO:0000256" key="8">
    <source>
        <dbReference type="ARBA" id="ARBA00022692"/>
    </source>
</evidence>
<reference evidence="20" key="1">
    <citation type="journal article" date="2011" name="Proc. Natl. Acad. Sci. U.S.A.">
        <title>Episodic radiations in the fly tree of life.</title>
        <authorList>
            <person name="Wiegmann B.M."/>
            <person name="Trautwein M.D."/>
            <person name="Winkler I.S."/>
            <person name="Barr N.B."/>
            <person name="Kim J.W."/>
            <person name="Lambkin C."/>
            <person name="Bertone M.A."/>
            <person name="Cassel B.K."/>
            <person name="Bayless K.M."/>
            <person name="Heimberg A.M."/>
            <person name="Wheeler B.M."/>
            <person name="Peterson K.J."/>
            <person name="Pape T."/>
            <person name="Sinclair B.J."/>
            <person name="Skevington J.H."/>
            <person name="Blagoderov V."/>
            <person name="Caravas J."/>
            <person name="Kutty S.N."/>
            <person name="Schmidt-Ott U."/>
            <person name="Kampmeier G.E."/>
            <person name="Thompson F.C."/>
            <person name="Grimaldi D.A."/>
            <person name="Beckenbach A.T."/>
            <person name="Courtney G.W."/>
            <person name="Friedrich M."/>
            <person name="Meier R."/>
            <person name="Yeates D.K."/>
        </authorList>
    </citation>
    <scope>NUCLEOTIDE SEQUENCE</scope>
</reference>
<evidence type="ECO:0000259" key="19">
    <source>
        <dbReference type="Pfam" id="PF00361"/>
    </source>
</evidence>
<evidence type="ECO:0000256" key="12">
    <source>
        <dbReference type="ARBA" id="ARBA00022989"/>
    </source>
</evidence>
<keyword evidence="16 18" id="KW-0472">Membrane</keyword>
<dbReference type="InterPro" id="IPR003917">
    <property type="entry name" value="NADH_UbQ_OxRdtase_chain2"/>
</dbReference>
<keyword evidence="14 18" id="KW-0830">Ubiquinone</keyword>
<comment type="function">
    <text evidence="1">Core subunit of the mitochondrial membrane respiratory chain NADH dehydrogenase (Complex I) that is believed to belong to the minimal assembly required for catalysis. Complex I functions in the transfer of electrons from NADH to the respiratory chain. The immediate electron acceptor for the enzyme is believed to be ubiquinone.</text>
</comment>
<evidence type="ECO:0000256" key="6">
    <source>
        <dbReference type="ARBA" id="ARBA00022448"/>
    </source>
</evidence>
<evidence type="ECO:0000256" key="3">
    <source>
        <dbReference type="ARBA" id="ARBA00007012"/>
    </source>
</evidence>
<evidence type="ECO:0000256" key="7">
    <source>
        <dbReference type="ARBA" id="ARBA00022660"/>
    </source>
</evidence>
<dbReference type="PANTHER" id="PTHR46552:SF1">
    <property type="entry name" value="NADH-UBIQUINONE OXIDOREDUCTASE CHAIN 2"/>
    <property type="match status" value="1"/>
</dbReference>
<evidence type="ECO:0000256" key="1">
    <source>
        <dbReference type="ARBA" id="ARBA00003257"/>
    </source>
</evidence>
<feature type="non-terminal residue" evidence="20">
    <location>
        <position position="1"/>
    </location>
</feature>
<keyword evidence="15 18" id="KW-0496">Mitochondrion</keyword>
<evidence type="ECO:0000256" key="10">
    <source>
        <dbReference type="ARBA" id="ARBA00022967"/>
    </source>
</evidence>
<dbReference type="Pfam" id="PF00361">
    <property type="entry name" value="Proton_antipo_M"/>
    <property type="match status" value="1"/>
</dbReference>
<evidence type="ECO:0000256" key="18">
    <source>
        <dbReference type="RuleBase" id="RU003403"/>
    </source>
</evidence>
<feature type="transmembrane region" description="Helical" evidence="18">
    <location>
        <begin position="5"/>
        <end position="22"/>
    </location>
</feature>
<organism evidence="20">
    <name type="scientific">Bibio xanthopus</name>
    <name type="common">March fly</name>
    <dbReference type="NCBI Taxonomy" id="1262228"/>
    <lineage>
        <taxon>Eukaryota</taxon>
        <taxon>Metazoa</taxon>
        <taxon>Ecdysozoa</taxon>
        <taxon>Arthropoda</taxon>
        <taxon>Hexapoda</taxon>
        <taxon>Insecta</taxon>
        <taxon>Pterygota</taxon>
        <taxon>Neoptera</taxon>
        <taxon>Endopterygota</taxon>
        <taxon>Diptera</taxon>
        <taxon>Nematocera</taxon>
        <taxon>Bibionoidea</taxon>
        <taxon>Bibionidae</taxon>
        <taxon>Bibio</taxon>
    </lineage>
</organism>
<keyword evidence="8 18" id="KW-0812">Transmembrane</keyword>
<keyword evidence="6" id="KW-0813">Transport</keyword>
<feature type="transmembrane region" description="Helical" evidence="18">
    <location>
        <begin position="275"/>
        <end position="296"/>
    </location>
</feature>
<feature type="domain" description="NADH:quinone oxidoreductase/Mrp antiporter transmembrane" evidence="19">
    <location>
        <begin position="24"/>
        <end position="291"/>
    </location>
</feature>
<keyword evidence="9 18" id="KW-0999">Mitochondrion inner membrane</keyword>
<protein>
    <recommendedName>
        <fullName evidence="5 18">NADH-ubiquinone oxidoreductase chain 2</fullName>
        <ecNumber evidence="4 18">7.1.1.2</ecNumber>
    </recommendedName>
</protein>
<feature type="transmembrane region" description="Helical" evidence="18">
    <location>
        <begin position="94"/>
        <end position="116"/>
    </location>
</feature>
<dbReference type="PRINTS" id="PR01436">
    <property type="entry name" value="NADHDHGNASE2"/>
</dbReference>
<evidence type="ECO:0000256" key="16">
    <source>
        <dbReference type="ARBA" id="ARBA00023136"/>
    </source>
</evidence>
<dbReference type="EC" id="7.1.1.2" evidence="4 18"/>
<feature type="transmembrane region" description="Helical" evidence="18">
    <location>
        <begin position="317"/>
        <end position="344"/>
    </location>
</feature>